<accession>A0A8B6D2Q3</accession>
<evidence type="ECO:0000313" key="3">
    <source>
        <dbReference type="Proteomes" id="UP000596742"/>
    </source>
</evidence>
<organism evidence="2 3">
    <name type="scientific">Mytilus galloprovincialis</name>
    <name type="common">Mediterranean mussel</name>
    <dbReference type="NCBI Taxonomy" id="29158"/>
    <lineage>
        <taxon>Eukaryota</taxon>
        <taxon>Metazoa</taxon>
        <taxon>Spiralia</taxon>
        <taxon>Lophotrochozoa</taxon>
        <taxon>Mollusca</taxon>
        <taxon>Bivalvia</taxon>
        <taxon>Autobranchia</taxon>
        <taxon>Pteriomorphia</taxon>
        <taxon>Mytilida</taxon>
        <taxon>Mytiloidea</taxon>
        <taxon>Mytilidae</taxon>
        <taxon>Mytilinae</taxon>
        <taxon>Mytilus</taxon>
    </lineage>
</organism>
<proteinExistence type="predicted"/>
<feature type="region of interest" description="Disordered" evidence="1">
    <location>
        <begin position="233"/>
        <end position="261"/>
    </location>
</feature>
<evidence type="ECO:0000256" key="1">
    <source>
        <dbReference type="SAM" id="MobiDB-lite"/>
    </source>
</evidence>
<reference evidence="2" key="1">
    <citation type="submission" date="2018-11" db="EMBL/GenBank/DDBJ databases">
        <authorList>
            <person name="Alioto T."/>
            <person name="Alioto T."/>
        </authorList>
    </citation>
    <scope>NUCLEOTIDE SEQUENCE</scope>
</reference>
<evidence type="ECO:0000313" key="2">
    <source>
        <dbReference type="EMBL" id="VDI12942.1"/>
    </source>
</evidence>
<dbReference type="Proteomes" id="UP000596742">
    <property type="component" value="Unassembled WGS sequence"/>
</dbReference>
<gene>
    <name evidence="2" type="ORF">MGAL_10B070561</name>
</gene>
<dbReference type="AlphaFoldDB" id="A0A8B6D2Q3"/>
<protein>
    <submittedName>
        <fullName evidence="2">Uncharacterized protein</fullName>
    </submittedName>
</protein>
<dbReference type="OrthoDB" id="10491523at2759"/>
<comment type="caution">
    <text evidence="2">The sequence shown here is derived from an EMBL/GenBank/DDBJ whole genome shotgun (WGS) entry which is preliminary data.</text>
</comment>
<sequence length="296" mass="33961">MAEKKRTHVEISVEEQLLIVKGYVKNRCNWPSVYADVKQAIHRLPEKCQALYKDGPFEKVKRRMSDQITKLSSKDPLSIQNEELRQLIAEIRTNDRRYTKKGHPNEKKLKHVKAKHQRKGNGELVADHRKIAIPIDDEIDVVPNDQAGVNHNQVVVNQEQAMVNRDQAVMNHDQVVVNNDQAEQAVVNRVQAVVNHDEAVVNNDQVVVNNDQVNNDQVVVNNDQVNNDQELANNDQAGLNNDQMVKDDHNNGPTPPKRKPISELARDAYEKYITMQERVPQFEDKMSKCMDKFLSM</sequence>
<keyword evidence="3" id="KW-1185">Reference proteome</keyword>
<name>A0A8B6D2Q3_MYTGA</name>
<dbReference type="EMBL" id="UYJE01002697">
    <property type="protein sequence ID" value="VDI12942.1"/>
    <property type="molecule type" value="Genomic_DNA"/>
</dbReference>
<feature type="compositionally biased region" description="Polar residues" evidence="1">
    <location>
        <begin position="233"/>
        <end position="243"/>
    </location>
</feature>